<accession>A0A0H2RNF1</accession>
<keyword evidence="1" id="KW-0812">Transmembrane</keyword>
<dbReference type="AlphaFoldDB" id="A0A0H2RNF1"/>
<name>A0A0H2RNF1_9AGAM</name>
<evidence type="ECO:0000256" key="1">
    <source>
        <dbReference type="SAM" id="Phobius"/>
    </source>
</evidence>
<evidence type="ECO:0000313" key="3">
    <source>
        <dbReference type="Proteomes" id="UP000053477"/>
    </source>
</evidence>
<keyword evidence="1" id="KW-0472">Membrane</keyword>
<dbReference type="InParanoid" id="A0A0H2RNF1"/>
<organism evidence="2 3">
    <name type="scientific">Schizopora paradoxa</name>
    <dbReference type="NCBI Taxonomy" id="27342"/>
    <lineage>
        <taxon>Eukaryota</taxon>
        <taxon>Fungi</taxon>
        <taxon>Dikarya</taxon>
        <taxon>Basidiomycota</taxon>
        <taxon>Agaricomycotina</taxon>
        <taxon>Agaricomycetes</taxon>
        <taxon>Hymenochaetales</taxon>
        <taxon>Schizoporaceae</taxon>
        <taxon>Schizopora</taxon>
    </lineage>
</organism>
<dbReference type="EMBL" id="KQ085964">
    <property type="protein sequence ID" value="KLO13137.1"/>
    <property type="molecule type" value="Genomic_DNA"/>
</dbReference>
<dbReference type="OrthoDB" id="2756378at2759"/>
<dbReference type="Proteomes" id="UP000053477">
    <property type="component" value="Unassembled WGS sequence"/>
</dbReference>
<protein>
    <submittedName>
        <fullName evidence="2">Uncharacterized protein</fullName>
    </submittedName>
</protein>
<keyword evidence="3" id="KW-1185">Reference proteome</keyword>
<reference evidence="2 3" key="1">
    <citation type="submission" date="2015-04" db="EMBL/GenBank/DDBJ databases">
        <title>Complete genome sequence of Schizopora paradoxa KUC8140, a cosmopolitan wood degrader in East Asia.</title>
        <authorList>
            <consortium name="DOE Joint Genome Institute"/>
            <person name="Min B."/>
            <person name="Park H."/>
            <person name="Jang Y."/>
            <person name="Kim J.-J."/>
            <person name="Kim K.H."/>
            <person name="Pangilinan J."/>
            <person name="Lipzen A."/>
            <person name="Riley R."/>
            <person name="Grigoriev I.V."/>
            <person name="Spatafora J.W."/>
            <person name="Choi I.-G."/>
        </authorList>
    </citation>
    <scope>NUCLEOTIDE SEQUENCE [LARGE SCALE GENOMIC DNA]</scope>
    <source>
        <strain evidence="2 3">KUC8140</strain>
    </source>
</reference>
<keyword evidence="1" id="KW-1133">Transmembrane helix</keyword>
<gene>
    <name evidence="2" type="ORF">SCHPADRAFT_379237</name>
</gene>
<sequence length="124" mass="14593">MSLEPLDSTLLPSMGVTLVGAYTSAILFGLTSHQVFRYFRMFPRDHFILQRLVLILWCLIAASSIFIMHQSYYYLVSRRLQINFLVRPVWSIKVRVTRLLEILVFNLLIRSLSCFCSYRASPRW</sequence>
<proteinExistence type="predicted"/>
<feature type="transmembrane region" description="Helical" evidence="1">
    <location>
        <begin position="52"/>
        <end position="76"/>
    </location>
</feature>
<feature type="transmembrane region" description="Helical" evidence="1">
    <location>
        <begin position="12"/>
        <end position="31"/>
    </location>
</feature>
<evidence type="ECO:0000313" key="2">
    <source>
        <dbReference type="EMBL" id="KLO13137.1"/>
    </source>
</evidence>